<organism evidence="1 2">
    <name type="scientific">Lepeophtheirus salmonis</name>
    <name type="common">Salmon louse</name>
    <name type="synonym">Caligus salmonis</name>
    <dbReference type="NCBI Taxonomy" id="72036"/>
    <lineage>
        <taxon>Eukaryota</taxon>
        <taxon>Metazoa</taxon>
        <taxon>Ecdysozoa</taxon>
        <taxon>Arthropoda</taxon>
        <taxon>Crustacea</taxon>
        <taxon>Multicrustacea</taxon>
        <taxon>Hexanauplia</taxon>
        <taxon>Copepoda</taxon>
        <taxon>Siphonostomatoida</taxon>
        <taxon>Caligidae</taxon>
        <taxon>Lepeophtheirus</taxon>
    </lineage>
</organism>
<proteinExistence type="predicted"/>
<evidence type="ECO:0000313" key="2">
    <source>
        <dbReference type="Proteomes" id="UP000675881"/>
    </source>
</evidence>
<keyword evidence="2" id="KW-1185">Reference proteome</keyword>
<evidence type="ECO:0000313" key="1">
    <source>
        <dbReference type="EMBL" id="CAF2874429.1"/>
    </source>
</evidence>
<dbReference type="Proteomes" id="UP000675881">
    <property type="component" value="Chromosome 2"/>
</dbReference>
<protein>
    <submittedName>
        <fullName evidence="1">(salmon louse) hypothetical protein</fullName>
    </submittedName>
</protein>
<name>A0A7R8CTJ3_LEPSM</name>
<reference evidence="1" key="1">
    <citation type="submission" date="2021-02" db="EMBL/GenBank/DDBJ databases">
        <authorList>
            <person name="Bekaert M."/>
        </authorList>
    </citation>
    <scope>NUCLEOTIDE SEQUENCE</scope>
    <source>
        <strain evidence="1">IoA-00</strain>
    </source>
</reference>
<sequence>MQRKYSYIEEVTTAISSVIRESKSIPMASSSNTIRSATVVWISVPCTTYSEASEGDSTERSILRIAGSLGFENTKLCLHSTFASATRHRKLWKAWATSCRSTFAITLGVHL</sequence>
<dbReference type="AlphaFoldDB" id="A0A7R8CTJ3"/>
<dbReference type="EMBL" id="HG994581">
    <property type="protein sequence ID" value="CAF2874429.1"/>
    <property type="molecule type" value="Genomic_DNA"/>
</dbReference>
<gene>
    <name evidence="1" type="ORF">LSAA_6724</name>
</gene>
<accession>A0A7R8CTJ3</accession>